<feature type="domain" description="Peptidase S9 prolyl oligopeptidase catalytic" evidence="1">
    <location>
        <begin position="535"/>
        <end position="727"/>
    </location>
</feature>
<dbReference type="InterPro" id="IPR001375">
    <property type="entry name" value="Peptidase_S9_cat"/>
</dbReference>
<accession>A0ABQ1U8Y3</accession>
<evidence type="ECO:0000259" key="1">
    <source>
        <dbReference type="Pfam" id="PF00326"/>
    </source>
</evidence>
<dbReference type="PANTHER" id="PTHR11731">
    <property type="entry name" value="PROTEASE FAMILY S9B,C DIPEPTIDYL-PEPTIDASE IV-RELATED"/>
    <property type="match status" value="1"/>
</dbReference>
<protein>
    <submittedName>
        <fullName evidence="3">Peptidase S9</fullName>
    </submittedName>
</protein>
<feature type="domain" description="Dipeptidylpeptidase IV N-terminal" evidence="2">
    <location>
        <begin position="96"/>
        <end position="442"/>
    </location>
</feature>
<dbReference type="SUPFAM" id="SSF82171">
    <property type="entry name" value="DPP6 N-terminal domain-like"/>
    <property type="match status" value="1"/>
</dbReference>
<evidence type="ECO:0000313" key="3">
    <source>
        <dbReference type="EMBL" id="GGF13051.1"/>
    </source>
</evidence>
<name>A0ABQ1U8Y3_9BACT</name>
<dbReference type="InterPro" id="IPR029058">
    <property type="entry name" value="AB_hydrolase_fold"/>
</dbReference>
<evidence type="ECO:0000313" key="4">
    <source>
        <dbReference type="Proteomes" id="UP000632273"/>
    </source>
</evidence>
<dbReference type="Pfam" id="PF00930">
    <property type="entry name" value="DPPIV_N"/>
    <property type="match status" value="1"/>
</dbReference>
<dbReference type="InterPro" id="IPR002469">
    <property type="entry name" value="Peptidase_S9B_N"/>
</dbReference>
<dbReference type="Gene3D" id="2.140.10.30">
    <property type="entry name" value="Dipeptidylpeptidase IV, N-terminal domain"/>
    <property type="match status" value="1"/>
</dbReference>
<dbReference type="Pfam" id="PF00326">
    <property type="entry name" value="Peptidase_S9"/>
    <property type="match status" value="1"/>
</dbReference>
<keyword evidence="4" id="KW-1185">Reference proteome</keyword>
<gene>
    <name evidence="3" type="primary">dpp4</name>
    <name evidence="3" type="ORF">GCM10011383_25250</name>
</gene>
<comment type="caution">
    <text evidence="3">The sequence shown here is derived from an EMBL/GenBank/DDBJ whole genome shotgun (WGS) entry which is preliminary data.</text>
</comment>
<dbReference type="Gene3D" id="3.40.50.1820">
    <property type="entry name" value="alpha/beta hydrolase"/>
    <property type="match status" value="1"/>
</dbReference>
<dbReference type="InterPro" id="IPR050278">
    <property type="entry name" value="Serine_Prot_S9B/DPPIV"/>
</dbReference>
<organism evidence="3 4">
    <name type="scientific">Hymenobacter cavernae</name>
    <dbReference type="NCBI Taxonomy" id="2044852"/>
    <lineage>
        <taxon>Bacteria</taxon>
        <taxon>Pseudomonadati</taxon>
        <taxon>Bacteroidota</taxon>
        <taxon>Cytophagia</taxon>
        <taxon>Cytophagales</taxon>
        <taxon>Hymenobacteraceae</taxon>
        <taxon>Hymenobacter</taxon>
    </lineage>
</organism>
<evidence type="ECO:0000259" key="2">
    <source>
        <dbReference type="Pfam" id="PF00930"/>
    </source>
</evidence>
<proteinExistence type="predicted"/>
<reference evidence="4" key="1">
    <citation type="journal article" date="2019" name="Int. J. Syst. Evol. Microbiol.">
        <title>The Global Catalogue of Microorganisms (GCM) 10K type strain sequencing project: providing services to taxonomists for standard genome sequencing and annotation.</title>
        <authorList>
            <consortium name="The Broad Institute Genomics Platform"/>
            <consortium name="The Broad Institute Genome Sequencing Center for Infectious Disease"/>
            <person name="Wu L."/>
            <person name="Ma J."/>
        </authorList>
    </citation>
    <scope>NUCLEOTIDE SEQUENCE [LARGE SCALE GENOMIC DNA]</scope>
    <source>
        <strain evidence="4">CGMCC 1.15197</strain>
    </source>
</reference>
<dbReference type="SUPFAM" id="SSF53474">
    <property type="entry name" value="alpha/beta-Hydrolases"/>
    <property type="match status" value="1"/>
</dbReference>
<sequence length="734" mass="82339">MQPLNNFIFRMIQPLMRNAAAIIVFLHLAVGPGAWAQVGPGTQWTKDGYGYMRAQDDEIVQLDARDPSKSTTLINKQLLTPQGQTAPLKVRRFAFSDDGRKVLINTNTKKVWRYDTRGDYWVVDLGSKKLTQLGKGRPESSLMFAKFSPDGSKVAYVSEHNLYVENLADNRITSLTTDGTDRLINGTFDWVYEEELDCRDGFRWAPDGQKLAYWQLDATKTRNYLMLNTTDQLYPFTVPVEYPVVGEDPSRCRVGVVPVAGGATKWMDVPGDAVQHYIPRMEWAGNDELILQQLNRRQNESKLMLCTASSGAVKPLYSETDKAWVDAKEGAVGWNWIQGGKRFVWSSEKDGWRHLYAVDRKGKEQLLTKGDYDVISLESIDEKGGQIYFMASPTNATQTYLYHVPLKGGKAERVTPQNLAGSHSYDISPNGKLALHTYSSSAVYPTADVISLPAHQRLSGGETPAQAQNIKLPKVEFFQVKTQDGVTLDGWMVKPSNFDPKKKYPIVFYVYGEPASQTVTDRFGTGFNRLYLGNMAEDGYIYASLENRGAPAPRGREFRKAIYHNIGSLNIRDQAMGAKEVLKNAFVDTSRVAVWGWSGGGSSTLNLLFQYPQIYKTGISIAAVDNQLNYDNIYQERYMGLVPEDKHYFVDNSPLAHAKNLRGNLLLVHGTGDDNVHYNNAEQMINELIRNGKVFQLMSYPNRTHSISEGEGTSRHLAATYTKFLKDNCPPGGR</sequence>
<dbReference type="EMBL" id="BMHT01000004">
    <property type="protein sequence ID" value="GGF13051.1"/>
    <property type="molecule type" value="Genomic_DNA"/>
</dbReference>
<dbReference type="Proteomes" id="UP000632273">
    <property type="component" value="Unassembled WGS sequence"/>
</dbReference>
<dbReference type="PANTHER" id="PTHR11731:SF193">
    <property type="entry name" value="DIPEPTIDYL PEPTIDASE 9"/>
    <property type="match status" value="1"/>
</dbReference>